<dbReference type="InterPro" id="IPR020864">
    <property type="entry name" value="MACPF"/>
</dbReference>
<feature type="domain" description="MACPF" evidence="1">
    <location>
        <begin position="206"/>
        <end position="307"/>
    </location>
</feature>
<dbReference type="EMBL" id="QKYT01000161">
    <property type="protein sequence ID" value="RIA91151.1"/>
    <property type="molecule type" value="Genomic_DNA"/>
</dbReference>
<evidence type="ECO:0000313" key="3">
    <source>
        <dbReference type="EMBL" id="RIA91151.1"/>
    </source>
</evidence>
<dbReference type="Pfam" id="PF24209">
    <property type="entry name" value="DUF7431"/>
    <property type="match status" value="1"/>
</dbReference>
<sequence>MSTSNEINTVYIKIVEKIGDSIKPSNPKTKKLDINKNLYEIRKELEKSNINDINILLFSKKLVNEYSVTDREDEEKMILKELLFENSDGKFLYLFKSNSDLCYWDYLNKECKLDYGRTLSVDGNKKASKRAFEMKYCKFNLYHAEKYKKDRLEFRSKLEWMAKTNLFYSNDINVQDFAELGFSIETSQIKNFDEEINSKYQYTEIGKASLKFNKENLELTDEFKNDLLNAIDSKNSRNFVKIIQEYGRFIPTEIILGGRVSFKDDTISVVNKADESKEGSVNINSHVKLGINFSDSKKESSFCSSDRMRLIGGAHPEGKDFDDKAWIESLKDYQNWDNLLGKKILHTSIENYEYILNEPGKYKIVDISDEVSEILQNKEADCDIFATVIDTDESKNDFFNCQILRKQNEKPKIIIHGIQKKFKKCEYKLKIRIMVIGYDINFKFTSDVRVTSIKYIYDPYNQCDFYSIPLKDDLDLMTNNTPIFGIPVLENLDSSNDSLIIGHNFHKDNYNSKIDVFSYCLEKRCIVNLPRFTFILIALNGLTSNNYASLSFGFNGLKNTPFIDLKNLKKHSLDPKYISCCLSKENYKPFFLKQTINQIKVKYVDCICKKTCTFCKNKTSKIAKGENVECLISY</sequence>
<dbReference type="Pfam" id="PF01823">
    <property type="entry name" value="MACPF"/>
    <property type="match status" value="1"/>
</dbReference>
<reference evidence="3 4" key="1">
    <citation type="submission" date="2018-06" db="EMBL/GenBank/DDBJ databases">
        <title>Comparative genomics reveals the genomic features of Rhizophagus irregularis, R. cerebriforme, R. diaphanum and Gigaspora rosea, and their symbiotic lifestyle signature.</title>
        <authorList>
            <person name="Morin E."/>
            <person name="San Clemente H."/>
            <person name="Chen E.C.H."/>
            <person name="De La Providencia I."/>
            <person name="Hainaut M."/>
            <person name="Kuo A."/>
            <person name="Kohler A."/>
            <person name="Murat C."/>
            <person name="Tang N."/>
            <person name="Roy S."/>
            <person name="Loubradou J."/>
            <person name="Henrissat B."/>
            <person name="Grigoriev I.V."/>
            <person name="Corradi N."/>
            <person name="Roux C."/>
            <person name="Martin F.M."/>
        </authorList>
    </citation>
    <scope>NUCLEOTIDE SEQUENCE [LARGE SCALE GENOMIC DNA]</scope>
    <source>
        <strain evidence="3 4">DAOM 227022</strain>
    </source>
</reference>
<dbReference type="InterPro" id="IPR055854">
    <property type="entry name" value="DUF7431"/>
</dbReference>
<organism evidence="3 4">
    <name type="scientific">Glomus cerebriforme</name>
    <dbReference type="NCBI Taxonomy" id="658196"/>
    <lineage>
        <taxon>Eukaryota</taxon>
        <taxon>Fungi</taxon>
        <taxon>Fungi incertae sedis</taxon>
        <taxon>Mucoromycota</taxon>
        <taxon>Glomeromycotina</taxon>
        <taxon>Glomeromycetes</taxon>
        <taxon>Glomerales</taxon>
        <taxon>Glomeraceae</taxon>
        <taxon>Glomus</taxon>
    </lineage>
</organism>
<feature type="domain" description="DUF7431" evidence="2">
    <location>
        <begin position="344"/>
        <end position="612"/>
    </location>
</feature>
<accession>A0A397T7R0</accession>
<protein>
    <submittedName>
        <fullName evidence="3">Uncharacterized protein</fullName>
    </submittedName>
</protein>
<dbReference type="AlphaFoldDB" id="A0A397T7R0"/>
<proteinExistence type="predicted"/>
<evidence type="ECO:0000259" key="2">
    <source>
        <dbReference type="Pfam" id="PF24209"/>
    </source>
</evidence>
<dbReference type="Proteomes" id="UP000265703">
    <property type="component" value="Unassembled WGS sequence"/>
</dbReference>
<evidence type="ECO:0000313" key="4">
    <source>
        <dbReference type="Proteomes" id="UP000265703"/>
    </source>
</evidence>
<name>A0A397T7R0_9GLOM</name>
<keyword evidence="4" id="KW-1185">Reference proteome</keyword>
<comment type="caution">
    <text evidence="3">The sequence shown here is derived from an EMBL/GenBank/DDBJ whole genome shotgun (WGS) entry which is preliminary data.</text>
</comment>
<evidence type="ECO:0000259" key="1">
    <source>
        <dbReference type="Pfam" id="PF01823"/>
    </source>
</evidence>
<dbReference type="STRING" id="658196.A0A397T7R0"/>
<gene>
    <name evidence="3" type="ORF">C1645_875651</name>
</gene>